<dbReference type="PANTHER" id="PTHR43343">
    <property type="entry name" value="PEPTIDASE S12"/>
    <property type="match status" value="1"/>
</dbReference>
<gene>
    <name evidence="4" type="ORF">IRI77_11340</name>
</gene>
<dbReference type="EMBL" id="CP063849">
    <property type="protein sequence ID" value="QOY90512.1"/>
    <property type="molecule type" value="Genomic_DNA"/>
</dbReference>
<evidence type="ECO:0000256" key="1">
    <source>
        <dbReference type="ARBA" id="ARBA00022670"/>
    </source>
</evidence>
<dbReference type="Pfam" id="PF13365">
    <property type="entry name" value="Trypsin_2"/>
    <property type="match status" value="1"/>
</dbReference>
<dbReference type="PANTHER" id="PTHR43343:SF3">
    <property type="entry name" value="PROTEASE DO-LIKE 8, CHLOROPLASTIC"/>
    <property type="match status" value="1"/>
</dbReference>
<dbReference type="Gene3D" id="2.30.42.10">
    <property type="match status" value="1"/>
</dbReference>
<feature type="domain" description="PDZ" evidence="3">
    <location>
        <begin position="269"/>
        <end position="374"/>
    </location>
</feature>
<dbReference type="Proteomes" id="UP000593892">
    <property type="component" value="Chromosome"/>
</dbReference>
<dbReference type="PRINTS" id="PR00834">
    <property type="entry name" value="PROTEASES2C"/>
</dbReference>
<dbReference type="GO" id="GO:0006508">
    <property type="term" value="P:proteolysis"/>
    <property type="evidence" value="ECO:0007669"/>
    <property type="project" value="UniProtKB-KW"/>
</dbReference>
<dbReference type="Gene3D" id="2.40.10.120">
    <property type="match status" value="1"/>
</dbReference>
<reference evidence="4 5" key="1">
    <citation type="submission" date="2020-10" db="EMBL/GenBank/DDBJ databases">
        <title>Complete genome sequence of Paludibaculum fermentans P105T, a facultatively anaerobic acidobacterium capable of dissimilatory Fe(III) reduction.</title>
        <authorList>
            <person name="Dedysh S.N."/>
            <person name="Beletsky A.V."/>
            <person name="Kulichevskaya I.S."/>
            <person name="Mardanov A.V."/>
            <person name="Ravin N.V."/>
        </authorList>
    </citation>
    <scope>NUCLEOTIDE SEQUENCE [LARGE SCALE GENOMIC DNA]</scope>
    <source>
        <strain evidence="4 5">P105</strain>
    </source>
</reference>
<protein>
    <submittedName>
        <fullName evidence="4">Trypsin-like peptidase domain-containing protein</fullName>
    </submittedName>
</protein>
<evidence type="ECO:0000313" key="4">
    <source>
        <dbReference type="EMBL" id="QOY90512.1"/>
    </source>
</evidence>
<name>A0A7S7NVD0_PALFE</name>
<dbReference type="AlphaFoldDB" id="A0A7S7NVD0"/>
<evidence type="ECO:0000259" key="3">
    <source>
        <dbReference type="Pfam" id="PF13180"/>
    </source>
</evidence>
<dbReference type="CDD" id="cd06779">
    <property type="entry name" value="cpPDZ_Deg_HtrA-like"/>
    <property type="match status" value="1"/>
</dbReference>
<dbReference type="InterPro" id="IPR009003">
    <property type="entry name" value="Peptidase_S1_PA"/>
</dbReference>
<dbReference type="KEGG" id="pfer:IRI77_11340"/>
<accession>A0A7S7NVD0</accession>
<dbReference type="InterPro" id="IPR051201">
    <property type="entry name" value="Chloro_Bact_Ser_Proteases"/>
</dbReference>
<dbReference type="SUPFAM" id="SSF50156">
    <property type="entry name" value="PDZ domain-like"/>
    <property type="match status" value="1"/>
</dbReference>
<organism evidence="4 5">
    <name type="scientific">Paludibaculum fermentans</name>
    <dbReference type="NCBI Taxonomy" id="1473598"/>
    <lineage>
        <taxon>Bacteria</taxon>
        <taxon>Pseudomonadati</taxon>
        <taxon>Acidobacteriota</taxon>
        <taxon>Terriglobia</taxon>
        <taxon>Bryobacterales</taxon>
        <taxon>Bryobacteraceae</taxon>
        <taxon>Paludibaculum</taxon>
    </lineage>
</organism>
<dbReference type="RefSeq" id="WP_194452175.1">
    <property type="nucleotide sequence ID" value="NZ_CP063849.1"/>
</dbReference>
<evidence type="ECO:0000256" key="2">
    <source>
        <dbReference type="ARBA" id="ARBA00022801"/>
    </source>
</evidence>
<dbReference type="InterPro" id="IPR001940">
    <property type="entry name" value="Peptidase_S1C"/>
</dbReference>
<proteinExistence type="predicted"/>
<dbReference type="GO" id="GO:0004252">
    <property type="term" value="F:serine-type endopeptidase activity"/>
    <property type="evidence" value="ECO:0007669"/>
    <property type="project" value="InterPro"/>
</dbReference>
<dbReference type="SUPFAM" id="SSF50494">
    <property type="entry name" value="Trypsin-like serine proteases"/>
    <property type="match status" value="1"/>
</dbReference>
<keyword evidence="1" id="KW-0645">Protease</keyword>
<keyword evidence="5" id="KW-1185">Reference proteome</keyword>
<keyword evidence="2" id="KW-0378">Hydrolase</keyword>
<dbReference type="Pfam" id="PF13180">
    <property type="entry name" value="PDZ_2"/>
    <property type="match status" value="1"/>
</dbReference>
<dbReference type="InterPro" id="IPR001478">
    <property type="entry name" value="PDZ"/>
</dbReference>
<evidence type="ECO:0000313" key="5">
    <source>
        <dbReference type="Proteomes" id="UP000593892"/>
    </source>
</evidence>
<dbReference type="InterPro" id="IPR036034">
    <property type="entry name" value="PDZ_sf"/>
</dbReference>
<sequence>MKARIWIIAALLVGGFVAGTTYKRWSPAARLATGIDSPIWSGPSVARGAGLSVDENNNIEVYKQAHDATVNITSTVYRQNWFLEIYPSKESGSGFFIDKTGRILTNNHVVSGRAPEVQVTLSNGEKYKATVVYKDPVNDLALLKVQPRREAKYLPLGDSEHLQVGQKVLAIGNPFGLDGTLTTGIVSSLGRDIADESGRKLEGMIQTDAAINPGNSGGPLLDSNGNVIGINTAIYGPGGNIGIGFAMPINRAKTMIESYQSNKPYGRPRLGVDVIYVYGDLATELGLPEEGGLLVQQVAQGSAAAQVGLRGARDLVVIGNYQIGVGGDLIMALDGAKVDRIDSLSRVLARKHPGDKVELTLYRGGRKVKMTVTLGEASQDL</sequence>